<evidence type="ECO:0000313" key="7">
    <source>
        <dbReference type="EMBL" id="CEK80672.1"/>
    </source>
</evidence>
<dbReference type="EMBL" id="HACG01033807">
    <property type="protein sequence ID" value="CEK80672.1"/>
    <property type="molecule type" value="Transcribed_RNA"/>
</dbReference>
<feature type="transmembrane region" description="Helical" evidence="5">
    <location>
        <begin position="374"/>
        <end position="396"/>
    </location>
</feature>
<accession>A0A0B7AJA2</accession>
<evidence type="ECO:0000256" key="1">
    <source>
        <dbReference type="ARBA" id="ARBA00004141"/>
    </source>
</evidence>
<evidence type="ECO:0000256" key="5">
    <source>
        <dbReference type="SAM" id="Phobius"/>
    </source>
</evidence>
<dbReference type="PANTHER" id="PTHR23507">
    <property type="entry name" value="ZGC:174356"/>
    <property type="match status" value="1"/>
</dbReference>
<dbReference type="AlphaFoldDB" id="A0A0B7AJA2"/>
<dbReference type="GO" id="GO:0016020">
    <property type="term" value="C:membrane"/>
    <property type="evidence" value="ECO:0007669"/>
    <property type="project" value="UniProtKB-SubCell"/>
</dbReference>
<protein>
    <recommendedName>
        <fullName evidence="8">Major facilitator superfamily (MFS) profile domain-containing protein</fullName>
    </recommendedName>
</protein>
<feature type="transmembrane region" description="Helical" evidence="5">
    <location>
        <begin position="408"/>
        <end position="431"/>
    </location>
</feature>
<evidence type="ECO:0008006" key="8">
    <source>
        <dbReference type="Google" id="ProtNLM"/>
    </source>
</evidence>
<organism evidence="7">
    <name type="scientific">Arion vulgaris</name>
    <dbReference type="NCBI Taxonomy" id="1028688"/>
    <lineage>
        <taxon>Eukaryota</taxon>
        <taxon>Metazoa</taxon>
        <taxon>Spiralia</taxon>
        <taxon>Lophotrochozoa</taxon>
        <taxon>Mollusca</taxon>
        <taxon>Gastropoda</taxon>
        <taxon>Heterobranchia</taxon>
        <taxon>Euthyneura</taxon>
        <taxon>Panpulmonata</taxon>
        <taxon>Eupulmonata</taxon>
        <taxon>Stylommatophora</taxon>
        <taxon>Helicina</taxon>
        <taxon>Arionoidea</taxon>
        <taxon>Arionidae</taxon>
        <taxon>Arion</taxon>
    </lineage>
</organism>
<feature type="transmembrane region" description="Helical" evidence="5">
    <location>
        <begin position="318"/>
        <end position="337"/>
    </location>
</feature>
<keyword evidence="2 5" id="KW-0812">Transmembrane</keyword>
<gene>
    <name evidence="7" type="primary">ORF122038</name>
    <name evidence="6" type="synonym">ORF122029</name>
</gene>
<proteinExistence type="predicted"/>
<evidence type="ECO:0000256" key="3">
    <source>
        <dbReference type="ARBA" id="ARBA00022989"/>
    </source>
</evidence>
<feature type="transmembrane region" description="Helical" evidence="5">
    <location>
        <begin position="189"/>
        <end position="207"/>
    </location>
</feature>
<dbReference type="Gene3D" id="1.20.1250.20">
    <property type="entry name" value="MFS general substrate transporter like domains"/>
    <property type="match status" value="1"/>
</dbReference>
<keyword evidence="3 5" id="KW-1133">Transmembrane helix</keyword>
<evidence type="ECO:0000256" key="2">
    <source>
        <dbReference type="ARBA" id="ARBA00022692"/>
    </source>
</evidence>
<feature type="transmembrane region" description="Helical" evidence="5">
    <location>
        <begin position="437"/>
        <end position="460"/>
    </location>
</feature>
<dbReference type="SUPFAM" id="SSF103473">
    <property type="entry name" value="MFS general substrate transporter"/>
    <property type="match status" value="1"/>
</dbReference>
<feature type="transmembrane region" description="Helical" evidence="5">
    <location>
        <begin position="91"/>
        <end position="111"/>
    </location>
</feature>
<evidence type="ECO:0000256" key="4">
    <source>
        <dbReference type="ARBA" id="ARBA00023136"/>
    </source>
</evidence>
<reference evidence="7" key="1">
    <citation type="submission" date="2014-12" db="EMBL/GenBank/DDBJ databases">
        <title>Insight into the proteome of Arion vulgaris.</title>
        <authorList>
            <person name="Aradska J."/>
            <person name="Bulat T."/>
            <person name="Smidak R."/>
            <person name="Sarate P."/>
            <person name="Gangsoo J."/>
            <person name="Sialana F."/>
            <person name="Bilban M."/>
            <person name="Lubec G."/>
        </authorList>
    </citation>
    <scope>NUCLEOTIDE SEQUENCE</scope>
    <source>
        <tissue evidence="7">Skin</tissue>
    </source>
</reference>
<dbReference type="InterPro" id="IPR011701">
    <property type="entry name" value="MFS"/>
</dbReference>
<feature type="transmembrane region" description="Helical" evidence="5">
    <location>
        <begin position="349"/>
        <end position="368"/>
    </location>
</feature>
<dbReference type="PANTHER" id="PTHR23507:SF1">
    <property type="entry name" value="FI18259P1-RELATED"/>
    <property type="match status" value="1"/>
</dbReference>
<feature type="transmembrane region" description="Helical" evidence="5">
    <location>
        <begin position="147"/>
        <end position="169"/>
    </location>
</feature>
<evidence type="ECO:0000313" key="6">
    <source>
        <dbReference type="EMBL" id="CEK80671.1"/>
    </source>
</evidence>
<name>A0A0B7AJA2_9EUPU</name>
<keyword evidence="4 5" id="KW-0472">Membrane</keyword>
<dbReference type="InterPro" id="IPR036259">
    <property type="entry name" value="MFS_trans_sf"/>
</dbReference>
<comment type="subcellular location">
    <subcellularLocation>
        <location evidence="1">Membrane</location>
        <topology evidence="1">Multi-pass membrane protein</topology>
    </subcellularLocation>
</comment>
<dbReference type="GO" id="GO:0022857">
    <property type="term" value="F:transmembrane transporter activity"/>
    <property type="evidence" value="ECO:0007669"/>
    <property type="project" value="InterPro"/>
</dbReference>
<feature type="transmembrane region" description="Helical" evidence="5">
    <location>
        <begin position="213"/>
        <end position="235"/>
    </location>
</feature>
<dbReference type="EMBL" id="HACG01033806">
    <property type="protein sequence ID" value="CEK80671.1"/>
    <property type="molecule type" value="Transcribed_RNA"/>
</dbReference>
<sequence>MFGQSCILGGCLAEIVFFLYKTGEAMLDAAVRPFVVVAVCQDMTRDLVIVAKDWTSRIELFQNGSLDPCDFLDEFPTLQTEIHSRAATFLMIYRILVNVPAIILSLFCGAWSDQTGRKLPMMVPSIGSILAVLLYMAGVIMTQHTLLIIMVGALVQGLLGKSSVITMAVNSYVSDTTDMDDRTRKLGKLLAMNFFGLFVGSLLAGALQDIFNLQVLFVVVALFHAVSVLTVVLCVEESVTMKLPLEDGDPQTRTALFSFQGLKESVQTLVKSRECGKRTLVLSAFLAMFLNQTCKVGEQDITVLFVQRPPLSWQPSGYGYLLSVDYAVMGLCLLLLLPVLSTFLHVSDIIIILMGLACKLVRTLWAGFCTETWMVYVSVVIGAMAGVITSALRSILSKSVNDHELGKIFALAASAETAAKLLGSVAFINIYSATVMIWPGVAYACAGIVYLLLAALMVWLHKQEKIGFTKNNTTCTINGAACQDAIPDIPCVREPEAETGEKEVRSLLPLSDSFVVVPASTP</sequence>
<dbReference type="Pfam" id="PF07690">
    <property type="entry name" value="MFS_1"/>
    <property type="match status" value="1"/>
</dbReference>
<feature type="transmembrane region" description="Helical" evidence="5">
    <location>
        <begin position="123"/>
        <end position="141"/>
    </location>
</feature>